<protein>
    <submittedName>
        <fullName evidence="6">MBL fold metallo-hydrolase</fullName>
    </submittedName>
</protein>
<dbReference type="PANTHER" id="PTHR42978:SF3">
    <property type="entry name" value="BLR3078 PROTEIN"/>
    <property type="match status" value="1"/>
</dbReference>
<organism evidence="6 7">
    <name type="scientific">Candidatus Sodalis endolongispinus</name>
    <dbReference type="NCBI Taxonomy" id="2812662"/>
    <lineage>
        <taxon>Bacteria</taxon>
        <taxon>Pseudomonadati</taxon>
        <taxon>Pseudomonadota</taxon>
        <taxon>Gammaproteobacteria</taxon>
        <taxon>Enterobacterales</taxon>
        <taxon>Bruguierivoracaceae</taxon>
        <taxon>Sodalis</taxon>
    </lineage>
</organism>
<gene>
    <name evidence="6" type="ORF">JZM24_17605</name>
</gene>
<dbReference type="InterPro" id="IPR051013">
    <property type="entry name" value="MBL_superfamily_lactonases"/>
</dbReference>
<sequence>MFGADHAQFGYRPELYATLLDNPRVMVEGDYDIFGDVAVRLIATPGHTPGHCSLFIRMPRSGLVVLSGDMAHNRFNFHCRCVPSLNADEAATRASMEKMARLQRATQAKMWFNHDTEQSATLPHAPRWLA</sequence>
<evidence type="ECO:0000313" key="6">
    <source>
        <dbReference type="EMBL" id="MBT9433450.1"/>
    </source>
</evidence>
<reference evidence="6 7" key="1">
    <citation type="journal article" date="2021" name="Genome Biol. Evol.">
        <title>The evolution of interdependence in a four-way mealybug symbiosis.</title>
        <authorList>
            <person name="Garber A.I."/>
            <person name="Kupper M."/>
            <person name="Laetsch D.R."/>
            <person name="Weldon S.R."/>
            <person name="Ladinsky M.S."/>
            <person name="Bjorkman P.J."/>
            <person name="McCutcheon J.P."/>
        </authorList>
    </citation>
    <scope>NUCLEOTIDE SEQUENCE [LARGE SCALE GENOMIC DNA]</scope>
    <source>
        <strain evidence="6">SOD</strain>
    </source>
</reference>
<evidence type="ECO:0000256" key="3">
    <source>
        <dbReference type="ARBA" id="ARBA00022801"/>
    </source>
</evidence>
<evidence type="ECO:0000256" key="1">
    <source>
        <dbReference type="ARBA" id="ARBA00007749"/>
    </source>
</evidence>
<evidence type="ECO:0000313" key="7">
    <source>
        <dbReference type="Proteomes" id="UP000811282"/>
    </source>
</evidence>
<comment type="caution">
    <text evidence="6">The sequence shown here is derived from an EMBL/GenBank/DDBJ whole genome shotgun (WGS) entry which is preliminary data.</text>
</comment>
<dbReference type="Proteomes" id="UP000811282">
    <property type="component" value="Unassembled WGS sequence"/>
</dbReference>
<dbReference type="Gene3D" id="3.60.15.10">
    <property type="entry name" value="Ribonuclease Z/Hydroxyacylglutathione hydrolase-like"/>
    <property type="match status" value="1"/>
</dbReference>
<accession>A0ABS5YEG3</accession>
<keyword evidence="4" id="KW-0862">Zinc</keyword>
<keyword evidence="7" id="KW-1185">Reference proteome</keyword>
<evidence type="ECO:0000259" key="5">
    <source>
        <dbReference type="Pfam" id="PF00753"/>
    </source>
</evidence>
<name>A0ABS5YEG3_9GAMM</name>
<evidence type="ECO:0000256" key="4">
    <source>
        <dbReference type="ARBA" id="ARBA00022833"/>
    </source>
</evidence>
<keyword evidence="3" id="KW-0378">Hydrolase</keyword>
<proteinExistence type="inferred from homology"/>
<dbReference type="Pfam" id="PF00753">
    <property type="entry name" value="Lactamase_B"/>
    <property type="match status" value="1"/>
</dbReference>
<dbReference type="InterPro" id="IPR036866">
    <property type="entry name" value="RibonucZ/Hydroxyglut_hydro"/>
</dbReference>
<dbReference type="EMBL" id="JAFJYC010000003">
    <property type="protein sequence ID" value="MBT9433450.1"/>
    <property type="molecule type" value="Genomic_DNA"/>
</dbReference>
<keyword evidence="2" id="KW-0479">Metal-binding</keyword>
<evidence type="ECO:0000256" key="2">
    <source>
        <dbReference type="ARBA" id="ARBA00022723"/>
    </source>
</evidence>
<dbReference type="PANTHER" id="PTHR42978">
    <property type="entry name" value="QUORUM-QUENCHING LACTONASE YTNP-RELATED-RELATED"/>
    <property type="match status" value="1"/>
</dbReference>
<dbReference type="SUPFAM" id="SSF56281">
    <property type="entry name" value="Metallo-hydrolase/oxidoreductase"/>
    <property type="match status" value="1"/>
</dbReference>
<dbReference type="InterPro" id="IPR001279">
    <property type="entry name" value="Metallo-B-lactamas"/>
</dbReference>
<feature type="domain" description="Metallo-beta-lactamase" evidence="5">
    <location>
        <begin position="15"/>
        <end position="106"/>
    </location>
</feature>
<comment type="similarity">
    <text evidence="1">Belongs to the metallo-beta-lactamase superfamily.</text>
</comment>